<evidence type="ECO:0000313" key="3">
    <source>
        <dbReference type="Proteomes" id="UP001519460"/>
    </source>
</evidence>
<organism evidence="2 3">
    <name type="scientific">Batillaria attramentaria</name>
    <dbReference type="NCBI Taxonomy" id="370345"/>
    <lineage>
        <taxon>Eukaryota</taxon>
        <taxon>Metazoa</taxon>
        <taxon>Spiralia</taxon>
        <taxon>Lophotrochozoa</taxon>
        <taxon>Mollusca</taxon>
        <taxon>Gastropoda</taxon>
        <taxon>Caenogastropoda</taxon>
        <taxon>Sorbeoconcha</taxon>
        <taxon>Cerithioidea</taxon>
        <taxon>Batillariidae</taxon>
        <taxon>Batillaria</taxon>
    </lineage>
</organism>
<comment type="caution">
    <text evidence="2">The sequence shown here is derived from an EMBL/GenBank/DDBJ whole genome shotgun (WGS) entry which is preliminary data.</text>
</comment>
<evidence type="ECO:0000256" key="1">
    <source>
        <dbReference type="SAM" id="MobiDB-lite"/>
    </source>
</evidence>
<keyword evidence="3" id="KW-1185">Reference proteome</keyword>
<dbReference type="Proteomes" id="UP001519460">
    <property type="component" value="Unassembled WGS sequence"/>
</dbReference>
<feature type="compositionally biased region" description="Low complexity" evidence="1">
    <location>
        <begin position="101"/>
        <end position="110"/>
    </location>
</feature>
<evidence type="ECO:0000313" key="2">
    <source>
        <dbReference type="EMBL" id="KAK7507685.1"/>
    </source>
</evidence>
<proteinExistence type="predicted"/>
<dbReference type="AlphaFoldDB" id="A0ABD0M7J0"/>
<feature type="compositionally biased region" description="Basic and acidic residues" evidence="1">
    <location>
        <begin position="82"/>
        <end position="92"/>
    </location>
</feature>
<sequence>MRSSSLLPVVFKPLSRRKFCRTGTLQSLMASISVTLNQLLTFLTYTPRIQTQKLRKTNTPRYFRTVVCCTTRSTGTGFALKSREARENRREVGMLNPVIGSTRSSSSTSSPIDVQGQHQTC</sequence>
<protein>
    <submittedName>
        <fullName evidence="2">Uncharacterized protein</fullName>
    </submittedName>
</protein>
<dbReference type="EMBL" id="JACVVK020000004">
    <property type="protein sequence ID" value="KAK7507685.1"/>
    <property type="molecule type" value="Genomic_DNA"/>
</dbReference>
<name>A0ABD0M7J0_9CAEN</name>
<accession>A0ABD0M7J0</accession>
<gene>
    <name evidence="2" type="ORF">BaRGS_00001620</name>
</gene>
<reference evidence="2 3" key="1">
    <citation type="journal article" date="2023" name="Sci. Data">
        <title>Genome assembly of the Korean intertidal mud-creeper Batillaria attramentaria.</title>
        <authorList>
            <person name="Patra A.K."/>
            <person name="Ho P.T."/>
            <person name="Jun S."/>
            <person name="Lee S.J."/>
            <person name="Kim Y."/>
            <person name="Won Y.J."/>
        </authorList>
    </citation>
    <scope>NUCLEOTIDE SEQUENCE [LARGE SCALE GENOMIC DNA]</scope>
    <source>
        <strain evidence="2">Wonlab-2016</strain>
    </source>
</reference>
<feature type="region of interest" description="Disordered" evidence="1">
    <location>
        <begin position="82"/>
        <end position="121"/>
    </location>
</feature>